<protein>
    <recommendedName>
        <fullName evidence="2">NAD(P)-binding domain-containing protein</fullName>
    </recommendedName>
</protein>
<keyword evidence="4" id="KW-1185">Reference proteome</keyword>
<accession>A0A507ADS7</accession>
<evidence type="ECO:0000313" key="3">
    <source>
        <dbReference type="EMBL" id="TPX07255.1"/>
    </source>
</evidence>
<dbReference type="EMBL" id="SKBQ01000092">
    <property type="protein sequence ID" value="TPX07255.1"/>
    <property type="molecule type" value="Genomic_DNA"/>
</dbReference>
<dbReference type="PANTHER" id="PTHR15020:SF50">
    <property type="entry name" value="UPF0659 PROTEIN YMR090W"/>
    <property type="match status" value="1"/>
</dbReference>
<reference evidence="3 4" key="1">
    <citation type="submission" date="2019-06" db="EMBL/GenBank/DDBJ databases">
        <title>Draft genome sequence of the filamentous fungus Phialemoniopsis curvata isolated from diesel fuel.</title>
        <authorList>
            <person name="Varaljay V.A."/>
            <person name="Lyon W.J."/>
            <person name="Crouch A.L."/>
            <person name="Drake C.E."/>
            <person name="Hollomon J.M."/>
            <person name="Nadeau L.J."/>
            <person name="Nunn H.S."/>
            <person name="Stevenson B.S."/>
            <person name="Bojanowski C.L."/>
            <person name="Crookes-Goodson W.J."/>
        </authorList>
    </citation>
    <scope>NUCLEOTIDE SEQUENCE [LARGE SCALE GENOMIC DNA]</scope>
    <source>
        <strain evidence="3 4">D216</strain>
    </source>
</reference>
<dbReference type="GeneID" id="41978296"/>
<comment type="caution">
    <text evidence="3">The sequence shown here is derived from an EMBL/GenBank/DDBJ whole genome shotgun (WGS) entry which is preliminary data.</text>
</comment>
<feature type="domain" description="NAD(P)-binding" evidence="2">
    <location>
        <begin position="9"/>
        <end position="220"/>
    </location>
</feature>
<organism evidence="3 4">
    <name type="scientific">Thyridium curvatum</name>
    <dbReference type="NCBI Taxonomy" id="1093900"/>
    <lineage>
        <taxon>Eukaryota</taxon>
        <taxon>Fungi</taxon>
        <taxon>Dikarya</taxon>
        <taxon>Ascomycota</taxon>
        <taxon>Pezizomycotina</taxon>
        <taxon>Sordariomycetes</taxon>
        <taxon>Sordariomycetidae</taxon>
        <taxon>Thyridiales</taxon>
        <taxon>Thyridiaceae</taxon>
        <taxon>Thyridium</taxon>
    </lineage>
</organism>
<dbReference type="InterPro" id="IPR036291">
    <property type="entry name" value="NAD(P)-bd_dom_sf"/>
</dbReference>
<dbReference type="AlphaFoldDB" id="A0A507ADS7"/>
<dbReference type="InParanoid" id="A0A507ADS7"/>
<dbReference type="SUPFAM" id="SSF51735">
    <property type="entry name" value="NAD(P)-binding Rossmann-fold domains"/>
    <property type="match status" value="1"/>
</dbReference>
<sequence>MSRHVLVIGGHGKIAQLLTPILLKRSWTVTSMIRTQEQAATIEALGKGQAGKLNVLVSSLEDVQDEAQAKSILDKVKPDYVVWSAGAGGRGGPDRTLRIDRDICINFINAAAATPTVTRFLLISYVGSRRAKPSWWDGAAWDAAQEVNNGALKTYYQAKIASDEALYRASRARRDFAGINLRPGTLTTEPAGAIELGKTATSRGQSSRATVAEVAALLLEKGGVKNCWLDLLDGKDDRQAAVDRCVKEGVDAAEGEPVFTEK</sequence>
<name>A0A507ADS7_9PEZI</name>
<dbReference type="PANTHER" id="PTHR15020">
    <property type="entry name" value="FLAVIN REDUCTASE-RELATED"/>
    <property type="match status" value="1"/>
</dbReference>
<dbReference type="OrthoDB" id="10254604at2759"/>
<comment type="similarity">
    <text evidence="1">Belongs to the avfA family.</text>
</comment>
<evidence type="ECO:0000259" key="2">
    <source>
        <dbReference type="Pfam" id="PF13460"/>
    </source>
</evidence>
<dbReference type="InterPro" id="IPR016040">
    <property type="entry name" value="NAD(P)-bd_dom"/>
</dbReference>
<evidence type="ECO:0000256" key="1">
    <source>
        <dbReference type="ARBA" id="ARBA00038376"/>
    </source>
</evidence>
<dbReference type="Gene3D" id="3.40.50.720">
    <property type="entry name" value="NAD(P)-binding Rossmann-like Domain"/>
    <property type="match status" value="1"/>
</dbReference>
<dbReference type="Pfam" id="PF13460">
    <property type="entry name" value="NAD_binding_10"/>
    <property type="match status" value="1"/>
</dbReference>
<dbReference type="RefSeq" id="XP_030988966.1">
    <property type="nucleotide sequence ID" value="XM_031133512.1"/>
</dbReference>
<evidence type="ECO:0000313" key="4">
    <source>
        <dbReference type="Proteomes" id="UP000319257"/>
    </source>
</evidence>
<gene>
    <name evidence="3" type="ORF">E0L32_010849</name>
</gene>
<dbReference type="Proteomes" id="UP000319257">
    <property type="component" value="Unassembled WGS sequence"/>
</dbReference>
<dbReference type="STRING" id="1093900.A0A507ADS7"/>
<proteinExistence type="inferred from homology"/>